<organism evidence="1 2">
    <name type="scientific">Xanthomonas graminis pv. poae</name>
    <dbReference type="NCBI Taxonomy" id="227946"/>
    <lineage>
        <taxon>Bacteria</taxon>
        <taxon>Pseudomonadati</taxon>
        <taxon>Pseudomonadota</taxon>
        <taxon>Gammaproteobacteria</taxon>
        <taxon>Lysobacterales</taxon>
        <taxon>Lysobacteraceae</taxon>
        <taxon>Xanthomonas</taxon>
        <taxon>Xanthomonas translucens group</taxon>
        <taxon>Xanthomonas graminis</taxon>
    </lineage>
</organism>
<reference evidence="1 2" key="1">
    <citation type="submission" date="2015-07" db="EMBL/GenBank/DDBJ databases">
        <authorList>
            <person name="Noorani M."/>
        </authorList>
    </citation>
    <scope>NUCLEOTIDE SEQUENCE [LARGE SCALE GENOMIC DNA]</scope>
    <source>
        <strain evidence="1">LMG728</strain>
    </source>
</reference>
<evidence type="ECO:0000313" key="1">
    <source>
        <dbReference type="EMBL" id="CTP86052.1"/>
    </source>
</evidence>
<name>A0A0K2ZM76_9XANT</name>
<dbReference type="AlphaFoldDB" id="A0A0K2ZM76"/>
<dbReference type="Proteomes" id="UP000041247">
    <property type="component" value="Unassembled WGS sequence"/>
</dbReference>
<proteinExistence type="predicted"/>
<accession>A0A0K2ZM76</accession>
<evidence type="ECO:0000313" key="2">
    <source>
        <dbReference type="Proteomes" id="UP000041247"/>
    </source>
</evidence>
<gene>
    <name evidence="1" type="ORF">XTPLMG728_1092</name>
</gene>
<dbReference type="EMBL" id="CXOK01000027">
    <property type="protein sequence ID" value="CTP86052.1"/>
    <property type="molecule type" value="Genomic_DNA"/>
</dbReference>
<dbReference type="RefSeq" id="WP_139118147.1">
    <property type="nucleotide sequence ID" value="NZ_CP076250.1"/>
</dbReference>
<protein>
    <submittedName>
        <fullName evidence="1">Uncharacterized protein</fullName>
    </submittedName>
</protein>
<sequence length="318" mass="35676">MLKHPIYLNALNAIQVGVEDFNDGSPPRLSSAVRNLTAGILLLCKEKLRRLSPEDDILIWKQISPSLDDDGNVIFEKSGQTTVDVYEIIERFKSCGIDVDSNLLRRITKIRNSVEHHHVDDVSQIRGAFADGLLFLSQFMPKHLGVDPQEEIDESAWALLVEEKEVEDRLRAECRASYAQIDGPGLLTDAIEREGCPECSSQLIRQTQPQNTNPFEAQWACRACGHTSSNQEWLGRILPSHFAGASFLAAKDGGPDPLDTCPECDEEAYVHEEEMCLACGFEYEAKECLVCSEPLGLDEYGESICSYHRYVAEKERDR</sequence>